<dbReference type="PRINTS" id="PR00344">
    <property type="entry name" value="BCTRLSENSOR"/>
</dbReference>
<name>A0A1H4AHR9_9RHOB</name>
<dbReference type="Pfam" id="PF02518">
    <property type="entry name" value="HATPase_c"/>
    <property type="match status" value="1"/>
</dbReference>
<evidence type="ECO:0000256" key="1">
    <source>
        <dbReference type="ARBA" id="ARBA00000085"/>
    </source>
</evidence>
<dbReference type="OrthoDB" id="9801651at2"/>
<dbReference type="InterPro" id="IPR004358">
    <property type="entry name" value="Sig_transdc_His_kin-like_C"/>
</dbReference>
<evidence type="ECO:0000256" key="12">
    <source>
        <dbReference type="SAM" id="Phobius"/>
    </source>
</evidence>
<dbReference type="SMART" id="SM00448">
    <property type="entry name" value="REC"/>
    <property type="match status" value="2"/>
</dbReference>
<evidence type="ECO:0000256" key="2">
    <source>
        <dbReference type="ARBA" id="ARBA00012438"/>
    </source>
</evidence>
<dbReference type="SMART" id="SM00387">
    <property type="entry name" value="HATPase_c"/>
    <property type="match status" value="1"/>
</dbReference>
<feature type="domain" description="Histidine kinase" evidence="13">
    <location>
        <begin position="220"/>
        <end position="446"/>
    </location>
</feature>
<dbReference type="PROSITE" id="PS50110">
    <property type="entry name" value="RESPONSE_REGULATORY"/>
    <property type="match status" value="2"/>
</dbReference>
<keyword evidence="6 15" id="KW-0418">Kinase</keyword>
<evidence type="ECO:0000256" key="9">
    <source>
        <dbReference type="ARBA" id="ARBA00064003"/>
    </source>
</evidence>
<protein>
    <recommendedName>
        <fullName evidence="10">Sensory/regulatory protein RpfC</fullName>
        <ecNumber evidence="2">2.7.13.3</ecNumber>
    </recommendedName>
</protein>
<dbReference type="Proteomes" id="UP000198703">
    <property type="component" value="Unassembled WGS sequence"/>
</dbReference>
<dbReference type="AlphaFoldDB" id="A0A1H4AHR9"/>
<feature type="domain" description="Response regulatory" evidence="14">
    <location>
        <begin position="462"/>
        <end position="581"/>
    </location>
</feature>
<keyword evidence="12" id="KW-0472">Membrane</keyword>
<dbReference type="FunFam" id="3.30.565.10:FF:000010">
    <property type="entry name" value="Sensor histidine kinase RcsC"/>
    <property type="match status" value="1"/>
</dbReference>
<dbReference type="SMART" id="SM00388">
    <property type="entry name" value="HisKA"/>
    <property type="match status" value="1"/>
</dbReference>
<dbReference type="GO" id="GO:0005524">
    <property type="term" value="F:ATP binding"/>
    <property type="evidence" value="ECO:0007669"/>
    <property type="project" value="UniProtKB-KW"/>
</dbReference>
<feature type="transmembrane region" description="Helical" evidence="12">
    <location>
        <begin position="171"/>
        <end position="196"/>
    </location>
</feature>
<comment type="subunit">
    <text evidence="9">At low DSF concentrations, interacts with RpfF.</text>
</comment>
<dbReference type="InterPro" id="IPR003661">
    <property type="entry name" value="HisK_dim/P_dom"/>
</dbReference>
<dbReference type="Gene3D" id="3.30.565.10">
    <property type="entry name" value="Histidine kinase-like ATPase, C-terminal domain"/>
    <property type="match status" value="1"/>
</dbReference>
<dbReference type="InterPro" id="IPR001789">
    <property type="entry name" value="Sig_transdc_resp-reg_receiver"/>
</dbReference>
<dbReference type="FunFam" id="1.10.287.130:FF:000002">
    <property type="entry name" value="Two-component osmosensing histidine kinase"/>
    <property type="match status" value="1"/>
</dbReference>
<dbReference type="EMBL" id="FNQM01000004">
    <property type="protein sequence ID" value="SEA35476.1"/>
    <property type="molecule type" value="Genomic_DNA"/>
</dbReference>
<keyword evidence="16" id="KW-1185">Reference proteome</keyword>
<dbReference type="Gene3D" id="1.10.287.130">
    <property type="match status" value="1"/>
</dbReference>
<dbReference type="Gene3D" id="3.40.50.2300">
    <property type="match status" value="2"/>
</dbReference>
<dbReference type="SUPFAM" id="SSF55874">
    <property type="entry name" value="ATPase domain of HSP90 chaperone/DNA topoisomerase II/histidine kinase"/>
    <property type="match status" value="1"/>
</dbReference>
<dbReference type="PANTHER" id="PTHR45339">
    <property type="entry name" value="HYBRID SIGNAL TRANSDUCTION HISTIDINE KINASE J"/>
    <property type="match status" value="1"/>
</dbReference>
<dbReference type="SUPFAM" id="SSF47384">
    <property type="entry name" value="Homodimeric domain of signal transducing histidine kinase"/>
    <property type="match status" value="1"/>
</dbReference>
<evidence type="ECO:0000256" key="6">
    <source>
        <dbReference type="ARBA" id="ARBA00022777"/>
    </source>
</evidence>
<evidence type="ECO:0000313" key="15">
    <source>
        <dbReference type="EMBL" id="SEA35476.1"/>
    </source>
</evidence>
<keyword evidence="4" id="KW-0808">Transferase</keyword>
<dbReference type="SUPFAM" id="SSF52172">
    <property type="entry name" value="CheY-like"/>
    <property type="match status" value="2"/>
</dbReference>
<feature type="modified residue" description="4-aspartylphosphate" evidence="11">
    <location>
        <position position="516"/>
    </location>
</feature>
<keyword evidence="12" id="KW-0812">Transmembrane</keyword>
<feature type="modified residue" description="4-aspartylphosphate" evidence="11">
    <location>
        <position position="664"/>
    </location>
</feature>
<evidence type="ECO:0000259" key="13">
    <source>
        <dbReference type="PROSITE" id="PS50109"/>
    </source>
</evidence>
<gene>
    <name evidence="15" type="ORF">SAMN05444370_104235</name>
</gene>
<keyword evidence="12" id="KW-1133">Transmembrane helix</keyword>
<accession>A0A1H4AHR9</accession>
<evidence type="ECO:0000256" key="4">
    <source>
        <dbReference type="ARBA" id="ARBA00022679"/>
    </source>
</evidence>
<evidence type="ECO:0000256" key="7">
    <source>
        <dbReference type="ARBA" id="ARBA00022840"/>
    </source>
</evidence>
<evidence type="ECO:0000256" key="8">
    <source>
        <dbReference type="ARBA" id="ARBA00023012"/>
    </source>
</evidence>
<dbReference type="EC" id="2.7.13.3" evidence="2"/>
<dbReference type="InterPro" id="IPR003594">
    <property type="entry name" value="HATPase_dom"/>
</dbReference>
<proteinExistence type="predicted"/>
<dbReference type="InterPro" id="IPR011006">
    <property type="entry name" value="CheY-like_superfamily"/>
</dbReference>
<dbReference type="CDD" id="cd00082">
    <property type="entry name" value="HisKA"/>
    <property type="match status" value="1"/>
</dbReference>
<keyword evidence="3 11" id="KW-0597">Phosphoprotein</keyword>
<comment type="catalytic activity">
    <reaction evidence="1">
        <text>ATP + protein L-histidine = ADP + protein N-phospho-L-histidine.</text>
        <dbReference type="EC" id="2.7.13.3"/>
    </reaction>
</comment>
<dbReference type="InterPro" id="IPR036890">
    <property type="entry name" value="HATPase_C_sf"/>
</dbReference>
<evidence type="ECO:0000256" key="3">
    <source>
        <dbReference type="ARBA" id="ARBA00022553"/>
    </source>
</evidence>
<dbReference type="InterPro" id="IPR005467">
    <property type="entry name" value="His_kinase_dom"/>
</dbReference>
<evidence type="ECO:0000313" key="16">
    <source>
        <dbReference type="Proteomes" id="UP000198703"/>
    </source>
</evidence>
<dbReference type="PROSITE" id="PS50109">
    <property type="entry name" value="HIS_KIN"/>
    <property type="match status" value="1"/>
</dbReference>
<dbReference type="Pfam" id="PF00072">
    <property type="entry name" value="Response_reg"/>
    <property type="match status" value="2"/>
</dbReference>
<organism evidence="15 16">
    <name type="scientific">Rubrimonas cliftonensis</name>
    <dbReference type="NCBI Taxonomy" id="89524"/>
    <lineage>
        <taxon>Bacteria</taxon>
        <taxon>Pseudomonadati</taxon>
        <taxon>Pseudomonadota</taxon>
        <taxon>Alphaproteobacteria</taxon>
        <taxon>Rhodobacterales</taxon>
        <taxon>Paracoccaceae</taxon>
        <taxon>Rubrimonas</taxon>
    </lineage>
</organism>
<keyword evidence="5" id="KW-0547">Nucleotide-binding</keyword>
<dbReference type="CDD" id="cd16922">
    <property type="entry name" value="HATPase_EvgS-ArcB-TorS-like"/>
    <property type="match status" value="1"/>
</dbReference>
<evidence type="ECO:0000256" key="5">
    <source>
        <dbReference type="ARBA" id="ARBA00022741"/>
    </source>
</evidence>
<evidence type="ECO:0000256" key="11">
    <source>
        <dbReference type="PROSITE-ProRule" id="PRU00169"/>
    </source>
</evidence>
<dbReference type="STRING" id="89524.SAMN05444370_104235"/>
<dbReference type="CDD" id="cd17546">
    <property type="entry name" value="REC_hyHK_CKI1_RcsC-like"/>
    <property type="match status" value="1"/>
</dbReference>
<dbReference type="CDD" id="cd00156">
    <property type="entry name" value="REC"/>
    <property type="match status" value="1"/>
</dbReference>
<dbReference type="PANTHER" id="PTHR45339:SF5">
    <property type="entry name" value="HISTIDINE KINASE"/>
    <property type="match status" value="1"/>
</dbReference>
<sequence length="740" mass="79557">MRLAIASVALFSSVCVAAFLLFSALVERSVIHNAEDNSLAWARYAAERLERFEEVAAGGHFTEDELRTVEPLARFGSLFRFKLFDSAGMLRFDTAGPVQAGASLDAHNARAAAVVRTLEPFTEVFNGAEKPDRPDIYSETYLPLVTDGRVAAVVELYFDMTRTSAEITSDYFVFGGALAALFVVGCGLPAIALVLLMRKLRRLYHDAQSANRAKSEFLATMSHEIRTPMNGVIGMSRLLAKTDLDQRQRMLADVVLQSGEQLLGVINDILDISKVDAGKLTLQREPFRIERVITETVRTVARQAEDKGVELAVRVQPGLPRTAVGDGERLRQVMINLVGNAVKFTESGQVYLNATGTPTRLDGAAAIRLRVEVEDTGPGVPVEQQATIFERFTQVDGTSTRQHEGTGLGLAIVKGLIEAMGGVVGLRSAPGWGACFWFEVVLPVAADVAPERGAPVAVAGRRVLVIDDNQTNRTICAELLQCWKLRDAAASSGREGLAMLRNAMDAGDPFDLVILDSHMPRFSGDQTLAEIRSDPALMGVAVVMLSSADGPMPSDRSVGADRYLMKPAAASDLLDAIMSALSDTALGAAPDAGRRLALAEQTAPAATGASPSLGVVLLVDDNAVNRLVARQMLAALPLRVFEAQNGAEALDLERVHLPDVILMDVSMPVMTGFDATRRLRERERAQMRKPVTVIGMTAHAMPGDRQLCIDAGMDDYVPKPIDQDALLKAVCGAIGIDTAA</sequence>
<keyword evidence="8" id="KW-0902">Two-component regulatory system</keyword>
<dbReference type="InterPro" id="IPR036097">
    <property type="entry name" value="HisK_dim/P_sf"/>
</dbReference>
<evidence type="ECO:0000259" key="14">
    <source>
        <dbReference type="PROSITE" id="PS50110"/>
    </source>
</evidence>
<feature type="domain" description="Response regulatory" evidence="14">
    <location>
        <begin position="615"/>
        <end position="734"/>
    </location>
</feature>
<keyword evidence="7" id="KW-0067">ATP-binding</keyword>
<dbReference type="RefSeq" id="WP_093252252.1">
    <property type="nucleotide sequence ID" value="NZ_FNQM01000004.1"/>
</dbReference>
<dbReference type="GO" id="GO:0000155">
    <property type="term" value="F:phosphorelay sensor kinase activity"/>
    <property type="evidence" value="ECO:0007669"/>
    <property type="project" value="InterPro"/>
</dbReference>
<evidence type="ECO:0000256" key="10">
    <source>
        <dbReference type="ARBA" id="ARBA00068150"/>
    </source>
</evidence>
<reference evidence="15 16" key="1">
    <citation type="submission" date="2016-10" db="EMBL/GenBank/DDBJ databases">
        <authorList>
            <person name="de Groot N.N."/>
        </authorList>
    </citation>
    <scope>NUCLEOTIDE SEQUENCE [LARGE SCALE GENOMIC DNA]</scope>
    <source>
        <strain evidence="15 16">DSM 15345</strain>
    </source>
</reference>
<dbReference type="Pfam" id="PF00512">
    <property type="entry name" value="HisKA"/>
    <property type="match status" value="1"/>
</dbReference>